<dbReference type="EMBL" id="HACM01004660">
    <property type="protein sequence ID" value="CRZ05102.1"/>
    <property type="molecule type" value="Transcribed_RNA"/>
</dbReference>
<evidence type="ECO:0000256" key="2">
    <source>
        <dbReference type="ARBA" id="ARBA00022801"/>
    </source>
</evidence>
<organism evidence="6">
    <name type="scientific">Spongospora subterranea</name>
    <dbReference type="NCBI Taxonomy" id="70186"/>
    <lineage>
        <taxon>Eukaryota</taxon>
        <taxon>Sar</taxon>
        <taxon>Rhizaria</taxon>
        <taxon>Endomyxa</taxon>
        <taxon>Phytomyxea</taxon>
        <taxon>Plasmodiophorida</taxon>
        <taxon>Plasmodiophoridae</taxon>
        <taxon>Spongospora</taxon>
    </lineage>
</organism>
<dbReference type="Gene3D" id="3.40.50.1820">
    <property type="entry name" value="alpha/beta hydrolase"/>
    <property type="match status" value="1"/>
</dbReference>
<dbReference type="InterPro" id="IPR029058">
    <property type="entry name" value="AB_hydrolase_fold"/>
</dbReference>
<dbReference type="GO" id="GO:0016042">
    <property type="term" value="P:lipid catabolic process"/>
    <property type="evidence" value="ECO:0007669"/>
    <property type="project" value="UniProtKB-KW"/>
</dbReference>
<evidence type="ECO:0000256" key="4">
    <source>
        <dbReference type="ARBA" id="ARBA00023098"/>
    </source>
</evidence>
<dbReference type="GO" id="GO:0003847">
    <property type="term" value="F:1-alkyl-2-acetylglycerophosphocholine esterase activity"/>
    <property type="evidence" value="ECO:0007669"/>
    <property type="project" value="UniProtKB-EC"/>
</dbReference>
<keyword evidence="3" id="KW-0442">Lipid degradation</keyword>
<protein>
    <recommendedName>
        <fullName evidence="1">1-alkyl-2-acetylglycerophosphocholine esterase</fullName>
        <ecNumber evidence="1">3.1.1.47</ecNumber>
    </recommendedName>
</protein>
<dbReference type="PANTHER" id="PTHR10272">
    <property type="entry name" value="PLATELET-ACTIVATING FACTOR ACETYLHYDROLASE"/>
    <property type="match status" value="1"/>
</dbReference>
<dbReference type="Pfam" id="PF03403">
    <property type="entry name" value="PAF-AH_p_II"/>
    <property type="match status" value="1"/>
</dbReference>
<evidence type="ECO:0000256" key="1">
    <source>
        <dbReference type="ARBA" id="ARBA00013201"/>
    </source>
</evidence>
<evidence type="ECO:0000256" key="5">
    <source>
        <dbReference type="SAM" id="Phobius"/>
    </source>
</evidence>
<feature type="transmembrane region" description="Helical" evidence="5">
    <location>
        <begin position="47"/>
        <end position="64"/>
    </location>
</feature>
<reference evidence="6" key="1">
    <citation type="submission" date="2015-04" db="EMBL/GenBank/DDBJ databases">
        <title>The genome sequence of the plant pathogenic Rhizarian Plasmodiophora brassicae reveals insights in its biotrophic life cycle and the origin of chitin synthesis.</title>
        <authorList>
            <person name="Schwelm A."/>
            <person name="Fogelqvist J."/>
            <person name="Knaust A."/>
            <person name="Julke S."/>
            <person name="Lilja T."/>
            <person name="Dhandapani V."/>
            <person name="Bonilla-Rosso G."/>
            <person name="Karlsson M."/>
            <person name="Shevchenko A."/>
            <person name="Choi S.R."/>
            <person name="Kim H.G."/>
            <person name="Park J.Y."/>
            <person name="Lim Y.P."/>
            <person name="Ludwig-Muller J."/>
            <person name="Dixelius C."/>
        </authorList>
    </citation>
    <scope>NUCLEOTIDE SEQUENCE</scope>
    <source>
        <tissue evidence="6">Potato root galls</tissue>
    </source>
</reference>
<dbReference type="AlphaFoldDB" id="A0A0H5QTP5"/>
<evidence type="ECO:0000256" key="3">
    <source>
        <dbReference type="ARBA" id="ARBA00022963"/>
    </source>
</evidence>
<keyword evidence="5" id="KW-0812">Transmembrane</keyword>
<feature type="transmembrane region" description="Helical" evidence="5">
    <location>
        <begin position="71"/>
        <end position="92"/>
    </location>
</feature>
<sequence>MLGQHWIERAILFLGFLDLFDALSWVVPIAVILLLSRHNWRISLSSMYLSIAISMASRLGILVHPSFSYRAILLILALLLLIIHPLIVFPPLTGPYHVGCITTQLNGVDVRIFHPCVKQGATSDLISYLEWRNTPKGIAKYSKMPSVLLSHMSSFRLRSYRKTPVSDQAVHHPVIIFSHGLAGTFEIYSSLVEEWASRGFITVAINHADGSAAAFRSPDSGLPELYVNLDDSIPMIEQRRAQLAIRVDEVQKVLTALIDGQHDSSLMIDTNAVFMIGHSFGATTALASAHVDERFKAVVALDLWGQPLPETVLSPGSRLITVPILHVVSDTWRSPSWYDEFRSRVNVGNSQIWHAKGALHASFSDVYLYSPILLQLSGRSPSAPTEQVLSATTELSSSFILGTLDKSSFYNQYPFMKEED</sequence>
<keyword evidence="2" id="KW-0378">Hydrolase</keyword>
<dbReference type="SUPFAM" id="SSF53474">
    <property type="entry name" value="alpha/beta-Hydrolases"/>
    <property type="match status" value="1"/>
</dbReference>
<dbReference type="PANTHER" id="PTHR10272:SF0">
    <property type="entry name" value="PLATELET-ACTIVATING FACTOR ACETYLHYDROLASE"/>
    <property type="match status" value="1"/>
</dbReference>
<accession>A0A0H5QTP5</accession>
<keyword evidence="5" id="KW-1133">Transmembrane helix</keyword>
<proteinExistence type="predicted"/>
<name>A0A0H5QTP5_9EUKA</name>
<feature type="transmembrane region" description="Helical" evidence="5">
    <location>
        <begin position="12"/>
        <end position="35"/>
    </location>
</feature>
<evidence type="ECO:0000313" key="6">
    <source>
        <dbReference type="EMBL" id="CRZ05102.1"/>
    </source>
</evidence>
<keyword evidence="5" id="KW-0472">Membrane</keyword>
<dbReference type="EC" id="3.1.1.47" evidence="1"/>
<keyword evidence="4" id="KW-0443">Lipid metabolism</keyword>